<dbReference type="Pfam" id="PF10531">
    <property type="entry name" value="SLBB"/>
    <property type="match status" value="4"/>
</dbReference>
<organism evidence="4">
    <name type="scientific">Dictyoglomus thermophilum</name>
    <dbReference type="NCBI Taxonomy" id="14"/>
    <lineage>
        <taxon>Bacteria</taxon>
        <taxon>Pseudomonadati</taxon>
        <taxon>Dictyoglomota</taxon>
        <taxon>Dictyoglomia</taxon>
        <taxon>Dictyoglomales</taxon>
        <taxon>Dictyoglomaceae</taxon>
        <taxon>Dictyoglomus</taxon>
    </lineage>
</organism>
<evidence type="ECO:0000259" key="2">
    <source>
        <dbReference type="Pfam" id="PF02563"/>
    </source>
</evidence>
<feature type="domain" description="Soluble ligand binding" evidence="3">
    <location>
        <begin position="204"/>
        <end position="252"/>
    </location>
</feature>
<dbReference type="PANTHER" id="PTHR33619:SF3">
    <property type="entry name" value="POLYSACCHARIDE EXPORT PROTEIN GFCE-RELATED"/>
    <property type="match status" value="1"/>
</dbReference>
<feature type="domain" description="Polysaccharide export protein N-terminal" evidence="2">
    <location>
        <begin position="41"/>
        <end position="112"/>
    </location>
</feature>
<feature type="domain" description="Soluble ligand binding" evidence="3">
    <location>
        <begin position="322"/>
        <end position="353"/>
    </location>
</feature>
<feature type="domain" description="Soluble ligand binding" evidence="3">
    <location>
        <begin position="123"/>
        <end position="171"/>
    </location>
</feature>
<accession>A0A7C3MRP4</accession>
<proteinExistence type="predicted"/>
<sequence length="477" mass="53759">MRKIFILIILGMFYLLSITLAQTYTTSRLSSDVFFGRPIYPDKYVLGVGDKLRVYILKETGEPEIYELFVSPTGSINLLVAGSIKVAGLTLAEATKEVSRKILAYYPRSKVELELIFPRYMKISVTGEVLNPGSYLVSALSTLDDVIKVAGGLKSSASTRNIQIKRGNNIISIDYLKYVKFGDEKENPDIKEGDIIYVPIVKKIVKVFGEVQNPGMVEIKEGEMLRDIINIVGGFTPNADLFSAYVERQGKDKKEIISVNLYKLIYEKDEKENIVLNEGDTLVVPERANRVYVLGYVQNPKSFIIREGTSERATYTSQILEEISENTKVSELIRMAGGILTVGSQRKIQVIRDNKLIKEIDLFKVLIKGDTEEENIKIVPGDIIYVPLKEKTVRVLGEVKVPGMYEIKTGERIVDLIEMAGGFTVRADIKNIIIERYITEKKRIINLDLSKYYKDKDESVNILLEDGDVINIPVKSD</sequence>
<dbReference type="SUPFAM" id="SSF142984">
    <property type="entry name" value="Nqo1 middle domain-like"/>
    <property type="match status" value="2"/>
</dbReference>
<gene>
    <name evidence="4" type="ORF">ENW00_07370</name>
</gene>
<evidence type="ECO:0000256" key="1">
    <source>
        <dbReference type="ARBA" id="ARBA00022729"/>
    </source>
</evidence>
<comment type="caution">
    <text evidence="4">The sequence shown here is derived from an EMBL/GenBank/DDBJ whole genome shotgun (WGS) entry which is preliminary data.</text>
</comment>
<dbReference type="GO" id="GO:0015159">
    <property type="term" value="F:polysaccharide transmembrane transporter activity"/>
    <property type="evidence" value="ECO:0007669"/>
    <property type="project" value="InterPro"/>
</dbReference>
<name>A0A7C3MRP4_DICTH</name>
<dbReference type="AlphaFoldDB" id="A0A7C3MRP4"/>
<protein>
    <submittedName>
        <fullName evidence="4">Polysaccharide biosynthesis protein</fullName>
    </submittedName>
</protein>
<dbReference type="Gene3D" id="3.10.560.10">
    <property type="entry name" value="Outer membrane lipoprotein wza domain like"/>
    <property type="match status" value="4"/>
</dbReference>
<dbReference type="Pfam" id="PF02563">
    <property type="entry name" value="Poly_export"/>
    <property type="match status" value="1"/>
</dbReference>
<dbReference type="InterPro" id="IPR019554">
    <property type="entry name" value="Soluble_ligand-bd"/>
</dbReference>
<dbReference type="PANTHER" id="PTHR33619">
    <property type="entry name" value="POLYSACCHARIDE EXPORT PROTEIN GFCE-RELATED"/>
    <property type="match status" value="1"/>
</dbReference>
<keyword evidence="1" id="KW-0732">Signal</keyword>
<evidence type="ECO:0000313" key="4">
    <source>
        <dbReference type="EMBL" id="HFX13946.1"/>
    </source>
</evidence>
<dbReference type="Gene3D" id="3.30.1950.10">
    <property type="entry name" value="wza like domain"/>
    <property type="match status" value="1"/>
</dbReference>
<dbReference type="EMBL" id="DTIN01000030">
    <property type="protein sequence ID" value="HFX13946.1"/>
    <property type="molecule type" value="Genomic_DNA"/>
</dbReference>
<dbReference type="InterPro" id="IPR049712">
    <property type="entry name" value="Poly_export"/>
</dbReference>
<evidence type="ECO:0000259" key="3">
    <source>
        <dbReference type="Pfam" id="PF10531"/>
    </source>
</evidence>
<reference evidence="4" key="1">
    <citation type="journal article" date="2020" name="mSystems">
        <title>Genome- and Community-Level Interaction Insights into Carbon Utilization and Element Cycling Functions of Hydrothermarchaeota in Hydrothermal Sediment.</title>
        <authorList>
            <person name="Zhou Z."/>
            <person name="Liu Y."/>
            <person name="Xu W."/>
            <person name="Pan J."/>
            <person name="Luo Z.H."/>
            <person name="Li M."/>
        </authorList>
    </citation>
    <scope>NUCLEOTIDE SEQUENCE [LARGE SCALE GENOMIC DNA]</scope>
    <source>
        <strain evidence="4">SpSt-81</strain>
    </source>
</reference>
<feature type="domain" description="Soluble ligand binding" evidence="3">
    <location>
        <begin position="393"/>
        <end position="437"/>
    </location>
</feature>
<dbReference type="InterPro" id="IPR003715">
    <property type="entry name" value="Poly_export_N"/>
</dbReference>